<dbReference type="HAMAP" id="MF_01345_B">
    <property type="entry name" value="Ribosomal_uS17_B"/>
    <property type="match status" value="1"/>
</dbReference>
<dbReference type="CDD" id="cd00364">
    <property type="entry name" value="Ribosomal_uS17"/>
    <property type="match status" value="1"/>
</dbReference>
<dbReference type="AlphaFoldDB" id="A0A0G3I1R7"/>
<dbReference type="OrthoDB" id="9811714at2"/>
<organism evidence="7 8">
    <name type="scientific">Candidatus Liberibacter africanus PTSAPSY</name>
    <dbReference type="NCBI Taxonomy" id="1277257"/>
    <lineage>
        <taxon>Bacteria</taxon>
        <taxon>Pseudomonadati</taxon>
        <taxon>Pseudomonadota</taxon>
        <taxon>Alphaproteobacteria</taxon>
        <taxon>Hyphomicrobiales</taxon>
        <taxon>Rhizobiaceae</taxon>
        <taxon>Liberibacter</taxon>
    </lineage>
</organism>
<dbReference type="PANTHER" id="PTHR10744:SF1">
    <property type="entry name" value="SMALL RIBOSOMAL SUBUNIT PROTEIN US17M"/>
    <property type="match status" value="1"/>
</dbReference>
<evidence type="ECO:0000256" key="4">
    <source>
        <dbReference type="ARBA" id="ARBA00022980"/>
    </source>
</evidence>
<keyword evidence="8" id="KW-1185">Reference proteome</keyword>
<dbReference type="Pfam" id="PF00366">
    <property type="entry name" value="Ribosomal_S17"/>
    <property type="match status" value="1"/>
</dbReference>
<evidence type="ECO:0000256" key="2">
    <source>
        <dbReference type="ARBA" id="ARBA00022730"/>
    </source>
</evidence>
<dbReference type="NCBIfam" id="TIGR03635">
    <property type="entry name" value="uS17_bact"/>
    <property type="match status" value="1"/>
</dbReference>
<dbReference type="EMBL" id="CP004021">
    <property type="protein sequence ID" value="AKK19821.1"/>
    <property type="molecule type" value="Genomic_DNA"/>
</dbReference>
<dbReference type="InterPro" id="IPR012340">
    <property type="entry name" value="NA-bd_OB-fold"/>
</dbReference>
<evidence type="ECO:0000313" key="8">
    <source>
        <dbReference type="Proteomes" id="UP000035503"/>
    </source>
</evidence>
<dbReference type="Gene3D" id="2.40.50.140">
    <property type="entry name" value="Nucleic acid-binding proteins"/>
    <property type="match status" value="1"/>
</dbReference>
<name>A0A0G3I1R7_LIBAF</name>
<reference evidence="7 8" key="1">
    <citation type="journal article" date="2015" name="Genome Announc.">
        <title>Complete Genome Sequence of 'Candidatus Liberibacter africanus,' a Bacterium Associated with Citrus Huanglongbing.</title>
        <authorList>
            <person name="Lin H."/>
            <person name="Pietersen G."/>
            <person name="Han C."/>
            <person name="Read D.A."/>
            <person name="Lou B."/>
            <person name="Gupta G."/>
            <person name="Civerolo E.L."/>
        </authorList>
    </citation>
    <scope>NUCLEOTIDE SEQUENCE [LARGE SCALE GENOMIC DNA]</scope>
    <source>
        <strain evidence="7 8">PTSAPSY</strain>
    </source>
</reference>
<dbReference type="NCBIfam" id="NF004123">
    <property type="entry name" value="PRK05610.1"/>
    <property type="match status" value="1"/>
</dbReference>
<comment type="function">
    <text evidence="6">One of the primary rRNA binding proteins, it binds specifically to the 5'-end of 16S ribosomal RNA.</text>
</comment>
<evidence type="ECO:0000256" key="3">
    <source>
        <dbReference type="ARBA" id="ARBA00022884"/>
    </source>
</evidence>
<dbReference type="InterPro" id="IPR019984">
    <property type="entry name" value="Ribosomal_uS17_bact/chlr"/>
</dbReference>
<dbReference type="Proteomes" id="UP000035503">
    <property type="component" value="Chromosome"/>
</dbReference>
<keyword evidence="5 6" id="KW-0687">Ribonucleoprotein</keyword>
<comment type="similarity">
    <text evidence="1 6">Belongs to the universal ribosomal protein uS17 family.</text>
</comment>
<dbReference type="GO" id="GO:0003735">
    <property type="term" value="F:structural constituent of ribosome"/>
    <property type="evidence" value="ECO:0007669"/>
    <property type="project" value="UniProtKB-UniRule"/>
</dbReference>
<evidence type="ECO:0000256" key="5">
    <source>
        <dbReference type="ARBA" id="ARBA00023274"/>
    </source>
</evidence>
<dbReference type="GO" id="GO:0006412">
    <property type="term" value="P:translation"/>
    <property type="evidence" value="ECO:0007669"/>
    <property type="project" value="UniProtKB-UniRule"/>
</dbReference>
<dbReference type="PATRIC" id="fig|1277257.4.peg.203"/>
<evidence type="ECO:0000256" key="6">
    <source>
        <dbReference type="HAMAP-Rule" id="MF_01345"/>
    </source>
</evidence>
<protein>
    <recommendedName>
        <fullName evidence="6">Small ribosomal subunit protein uS17</fullName>
    </recommendedName>
</protein>
<sequence>MPKRVLQGMVVSDKSEKTIIVLVERLFSHPRHQKTIRRSKKYAVHDEENRFKVGDFVSIEESPPFSKRKSWSAIYSDNVSV</sequence>
<keyword evidence="3 6" id="KW-0694">RNA-binding</keyword>
<accession>A0A0G3I1R7</accession>
<dbReference type="PANTHER" id="PTHR10744">
    <property type="entry name" value="40S RIBOSOMAL PROTEIN S11 FAMILY MEMBER"/>
    <property type="match status" value="1"/>
</dbReference>
<dbReference type="PRINTS" id="PR00973">
    <property type="entry name" value="RIBOSOMALS17"/>
</dbReference>
<evidence type="ECO:0000313" key="7">
    <source>
        <dbReference type="EMBL" id="AKK19821.1"/>
    </source>
</evidence>
<dbReference type="SUPFAM" id="SSF50249">
    <property type="entry name" value="Nucleic acid-binding proteins"/>
    <property type="match status" value="1"/>
</dbReference>
<gene>
    <name evidence="6" type="primary">rpsQ</name>
    <name evidence="7" type="ORF">G293_00915</name>
</gene>
<dbReference type="KEGG" id="lau:G293_00915"/>
<dbReference type="GO" id="GO:0022627">
    <property type="term" value="C:cytosolic small ribosomal subunit"/>
    <property type="evidence" value="ECO:0007669"/>
    <property type="project" value="UniProtKB-UniRule"/>
</dbReference>
<evidence type="ECO:0000256" key="1">
    <source>
        <dbReference type="ARBA" id="ARBA00010254"/>
    </source>
</evidence>
<dbReference type="InterPro" id="IPR000266">
    <property type="entry name" value="Ribosomal_uS17"/>
</dbReference>
<dbReference type="STRING" id="1277257.G293_00915"/>
<comment type="subunit">
    <text evidence="6">Part of the 30S ribosomal subunit.</text>
</comment>
<keyword evidence="2 6" id="KW-0699">rRNA-binding</keyword>
<proteinExistence type="inferred from homology"/>
<keyword evidence="4 6" id="KW-0689">Ribosomal protein</keyword>
<dbReference type="GO" id="GO:0019843">
    <property type="term" value="F:rRNA binding"/>
    <property type="evidence" value="ECO:0007669"/>
    <property type="project" value="UniProtKB-UniRule"/>
</dbReference>
<dbReference type="RefSeq" id="WP_047263899.1">
    <property type="nucleotide sequence ID" value="NZ_CP004021.1"/>
</dbReference>